<accession>A0A2C6K5R4</accession>
<dbReference type="GeneID" id="94428899"/>
<gene>
    <name evidence="1" type="ORF">CSUI_005512</name>
</gene>
<feature type="non-terminal residue" evidence="1">
    <location>
        <position position="1"/>
    </location>
</feature>
<dbReference type="Proteomes" id="UP000221165">
    <property type="component" value="Unassembled WGS sequence"/>
</dbReference>
<sequence>FDLSAMYQRKVLSLPCLFCCFLNSLFLSVTDK</sequence>
<protein>
    <submittedName>
        <fullName evidence="1">Uncharacterized protein</fullName>
    </submittedName>
</protein>
<reference evidence="1 2" key="1">
    <citation type="journal article" date="2017" name="Int. J. Parasitol.">
        <title>The genome of the protozoan parasite Cystoisospora suis and a reverse vaccinology approach to identify vaccine candidates.</title>
        <authorList>
            <person name="Palmieri N."/>
            <person name="Shrestha A."/>
            <person name="Ruttkowski B."/>
            <person name="Beck T."/>
            <person name="Vogl C."/>
            <person name="Tomley F."/>
            <person name="Blake D.P."/>
            <person name="Joachim A."/>
        </authorList>
    </citation>
    <scope>NUCLEOTIDE SEQUENCE [LARGE SCALE GENOMIC DNA]</scope>
    <source>
        <strain evidence="1 2">Wien I</strain>
    </source>
</reference>
<name>A0A2C6K5R4_9APIC</name>
<proteinExistence type="predicted"/>
<dbReference type="EMBL" id="MIGC01002668">
    <property type="protein sequence ID" value="PHJ20651.1"/>
    <property type="molecule type" value="Genomic_DNA"/>
</dbReference>
<dbReference type="RefSeq" id="XP_067922337.1">
    <property type="nucleotide sequence ID" value="XM_068065688.1"/>
</dbReference>
<dbReference type="VEuPathDB" id="ToxoDB:CSUI_005512"/>
<evidence type="ECO:0000313" key="2">
    <source>
        <dbReference type="Proteomes" id="UP000221165"/>
    </source>
</evidence>
<organism evidence="1 2">
    <name type="scientific">Cystoisospora suis</name>
    <dbReference type="NCBI Taxonomy" id="483139"/>
    <lineage>
        <taxon>Eukaryota</taxon>
        <taxon>Sar</taxon>
        <taxon>Alveolata</taxon>
        <taxon>Apicomplexa</taxon>
        <taxon>Conoidasida</taxon>
        <taxon>Coccidia</taxon>
        <taxon>Eucoccidiorida</taxon>
        <taxon>Eimeriorina</taxon>
        <taxon>Sarcocystidae</taxon>
        <taxon>Cystoisospora</taxon>
    </lineage>
</organism>
<keyword evidence="2" id="KW-1185">Reference proteome</keyword>
<dbReference type="AlphaFoldDB" id="A0A2C6K5R4"/>
<comment type="caution">
    <text evidence="1">The sequence shown here is derived from an EMBL/GenBank/DDBJ whole genome shotgun (WGS) entry which is preliminary data.</text>
</comment>
<evidence type="ECO:0000313" key="1">
    <source>
        <dbReference type="EMBL" id="PHJ20651.1"/>
    </source>
</evidence>